<dbReference type="InterPro" id="IPR043129">
    <property type="entry name" value="ATPase_NBD"/>
</dbReference>
<dbReference type="SUPFAM" id="SSF53067">
    <property type="entry name" value="Actin-like ATPase domain"/>
    <property type="match status" value="2"/>
</dbReference>
<evidence type="ECO:0000313" key="4">
    <source>
        <dbReference type="Proteomes" id="UP000286045"/>
    </source>
</evidence>
<keyword evidence="1" id="KW-0547">Nucleotide-binding</keyword>
<dbReference type="GO" id="GO:0140662">
    <property type="term" value="F:ATP-dependent protein folding chaperone"/>
    <property type="evidence" value="ECO:0007669"/>
    <property type="project" value="InterPro"/>
</dbReference>
<dbReference type="PANTHER" id="PTHR14187">
    <property type="entry name" value="ALPHA KINASE/ELONGATION FACTOR 2 KINASE"/>
    <property type="match status" value="1"/>
</dbReference>
<proteinExistence type="predicted"/>
<dbReference type="Gene3D" id="3.90.640.10">
    <property type="entry name" value="Actin, Chain A, domain 4"/>
    <property type="match status" value="1"/>
</dbReference>
<sequence>MPPQPNKSGVVVIGIDFGLPVWLMITLDESKKSPGEVTPQAITLWPASDYNEANLDAPKVPSRIAYTSTEAITWGQQASDEQGSILWSKLLLLDENDLQLHLKGSDHLRQARERLEKTEKDVVTVISDYLAKVWNHVLENITRARGRQFLNTRPFHVVVTVPAIWQDYARERMECAVKKAGILNKRPGCADTTHTFVSEPEAAALAAINGHNKYDVLENGQTFVIADLGGGTVDLISYRAKATQPKLLLEEVVEGDGGLCGATFLDQAFSSYLKRKVWQKKQNDRNLKSWDQMHTEERKRIMSTVWEKGIKRKYYDGQPGHIIDLGAQGNRRPDILLDADDLNEIFDSVYQDISTLVEGQVEAIVKKTGRKPQFIVLTGGFGRCEYIYRKLCQEHEDDIEILFEGNDGPWTAVARGAVLSGVAHVNNQGQVDSHVSRYSYGWLKDEDFDYRIHNFDDHDTDDLTGRSFARDQMEWIILRGESVEARSPHLYEYERFFGMEEAGLVSFSEPIYRSNLIQPPNRLVENEAPEGKSNRSGEPTDFRKHAIIDMKAPVPVEKLPKRGGKEFPHRVLIYRVEVNVSGASLVIKATSGGVEIGKKVITGLLE</sequence>
<organism evidence="3 4">
    <name type="scientific">Xylaria grammica</name>
    <dbReference type="NCBI Taxonomy" id="363999"/>
    <lineage>
        <taxon>Eukaryota</taxon>
        <taxon>Fungi</taxon>
        <taxon>Dikarya</taxon>
        <taxon>Ascomycota</taxon>
        <taxon>Pezizomycotina</taxon>
        <taxon>Sordariomycetes</taxon>
        <taxon>Xylariomycetidae</taxon>
        <taxon>Xylariales</taxon>
        <taxon>Xylariaceae</taxon>
        <taxon>Xylaria</taxon>
    </lineage>
</organism>
<keyword evidence="4" id="KW-1185">Reference proteome</keyword>
<evidence type="ECO:0008006" key="5">
    <source>
        <dbReference type="Google" id="ProtNLM"/>
    </source>
</evidence>
<evidence type="ECO:0000256" key="2">
    <source>
        <dbReference type="ARBA" id="ARBA00022840"/>
    </source>
</evidence>
<reference evidence="3 4" key="1">
    <citation type="submission" date="2018-12" db="EMBL/GenBank/DDBJ databases">
        <title>Draft genome sequence of Xylaria grammica IHI A82.</title>
        <authorList>
            <person name="Buettner E."/>
            <person name="Kellner H."/>
        </authorList>
    </citation>
    <scope>NUCLEOTIDE SEQUENCE [LARGE SCALE GENOMIC DNA]</scope>
    <source>
        <strain evidence="3 4">IHI A82</strain>
    </source>
</reference>
<name>A0A439CZ53_9PEZI</name>
<protein>
    <recommendedName>
        <fullName evidence="5">Actin-like ATPase domain-containing protein</fullName>
    </recommendedName>
</protein>
<evidence type="ECO:0000256" key="1">
    <source>
        <dbReference type="ARBA" id="ARBA00022741"/>
    </source>
</evidence>
<dbReference type="Proteomes" id="UP000286045">
    <property type="component" value="Unassembled WGS sequence"/>
</dbReference>
<keyword evidence="2" id="KW-0067">ATP-binding</keyword>
<gene>
    <name evidence="3" type="ORF">EKO27_g7708</name>
</gene>
<dbReference type="Gene3D" id="3.30.420.40">
    <property type="match status" value="2"/>
</dbReference>
<dbReference type="InterPro" id="IPR013126">
    <property type="entry name" value="Hsp_70_fam"/>
</dbReference>
<dbReference type="STRING" id="363999.A0A439CZ53"/>
<dbReference type="CDD" id="cd10170">
    <property type="entry name" value="ASKHA_NBD_HSP70"/>
    <property type="match status" value="1"/>
</dbReference>
<dbReference type="EMBL" id="RYZI01000261">
    <property type="protein sequence ID" value="RWA07396.1"/>
    <property type="molecule type" value="Genomic_DNA"/>
</dbReference>
<comment type="caution">
    <text evidence="3">The sequence shown here is derived from an EMBL/GenBank/DDBJ whole genome shotgun (WGS) entry which is preliminary data.</text>
</comment>
<accession>A0A439CZ53</accession>
<evidence type="ECO:0000313" key="3">
    <source>
        <dbReference type="EMBL" id="RWA07396.1"/>
    </source>
</evidence>
<dbReference type="PANTHER" id="PTHR14187:SF5">
    <property type="entry name" value="HEAT SHOCK 70 KDA PROTEIN 12A"/>
    <property type="match status" value="1"/>
</dbReference>
<dbReference type="GO" id="GO:0005524">
    <property type="term" value="F:ATP binding"/>
    <property type="evidence" value="ECO:0007669"/>
    <property type="project" value="UniProtKB-KW"/>
</dbReference>
<dbReference type="AlphaFoldDB" id="A0A439CZ53"/>
<dbReference type="Pfam" id="PF00012">
    <property type="entry name" value="HSP70"/>
    <property type="match status" value="1"/>
</dbReference>